<keyword evidence="2" id="KW-1185">Reference proteome</keyword>
<dbReference type="Pfam" id="PF00132">
    <property type="entry name" value="Hexapep"/>
    <property type="match status" value="1"/>
</dbReference>
<dbReference type="PANTHER" id="PTHR13061:SF29">
    <property type="entry name" value="GAMMA CARBONIC ANHYDRASE-LIKE 1, MITOCHONDRIAL-RELATED"/>
    <property type="match status" value="1"/>
</dbReference>
<evidence type="ECO:0000313" key="1">
    <source>
        <dbReference type="EMBL" id="MFL0197546.1"/>
    </source>
</evidence>
<dbReference type="SUPFAM" id="SSF51161">
    <property type="entry name" value="Trimeric LpxA-like enzymes"/>
    <property type="match status" value="1"/>
</dbReference>
<dbReference type="RefSeq" id="WP_406793651.1">
    <property type="nucleotide sequence ID" value="NZ_JBJHZX010000032.1"/>
</dbReference>
<dbReference type="InterPro" id="IPR011004">
    <property type="entry name" value="Trimer_LpxA-like_sf"/>
</dbReference>
<gene>
    <name evidence="1" type="ORF">ACJDU8_18545</name>
</gene>
<reference evidence="1 2" key="1">
    <citation type="submission" date="2024-11" db="EMBL/GenBank/DDBJ databases">
        <authorList>
            <person name="Heng Y.C."/>
            <person name="Lim A.C.H."/>
            <person name="Lee J.K.Y."/>
            <person name="Kittelmann S."/>
        </authorList>
    </citation>
    <scope>NUCLEOTIDE SEQUENCE [LARGE SCALE GENOMIC DNA]</scope>
    <source>
        <strain evidence="1 2">WILCCON 0269</strain>
    </source>
</reference>
<accession>A0ABW8SP09</accession>
<dbReference type="CDD" id="cd04645">
    <property type="entry name" value="LbH_gamma_CA_like"/>
    <property type="match status" value="1"/>
</dbReference>
<comment type="caution">
    <text evidence="1">The sequence shown here is derived from an EMBL/GenBank/DDBJ whole genome shotgun (WGS) entry which is preliminary data.</text>
</comment>
<dbReference type="InterPro" id="IPR050484">
    <property type="entry name" value="Transf_Hexapept/Carb_Anhydrase"/>
</dbReference>
<dbReference type="InterPro" id="IPR047324">
    <property type="entry name" value="LbH_gamma_CA-like"/>
</dbReference>
<evidence type="ECO:0000313" key="2">
    <source>
        <dbReference type="Proteomes" id="UP001623660"/>
    </source>
</evidence>
<protein>
    <submittedName>
        <fullName evidence="1">Gamma carbonic anhydrase family protein</fullName>
    </submittedName>
</protein>
<dbReference type="EMBL" id="JBJHZX010000032">
    <property type="protein sequence ID" value="MFL0197546.1"/>
    <property type="molecule type" value="Genomic_DNA"/>
</dbReference>
<dbReference type="Gene3D" id="2.160.10.10">
    <property type="entry name" value="Hexapeptide repeat proteins"/>
    <property type="match status" value="1"/>
</dbReference>
<name>A0ABW8SP09_9CLOT</name>
<dbReference type="PANTHER" id="PTHR13061">
    <property type="entry name" value="DYNACTIN SUBUNIT P25"/>
    <property type="match status" value="1"/>
</dbReference>
<organism evidence="1 2">
    <name type="scientific">Candidatus Clostridium eludens</name>
    <dbReference type="NCBI Taxonomy" id="3381663"/>
    <lineage>
        <taxon>Bacteria</taxon>
        <taxon>Bacillati</taxon>
        <taxon>Bacillota</taxon>
        <taxon>Clostridia</taxon>
        <taxon>Eubacteriales</taxon>
        <taxon>Clostridiaceae</taxon>
        <taxon>Clostridium</taxon>
    </lineage>
</organism>
<sequence length="172" mass="18949">MIIKFKYYSPELDRSCFIADNAQIIGKVKLCEDANIWFGAVLRGDLNHIYVGKGSNVQDNCTIHTSKDDNPTEIGEYVTIGHNSIIHGGKIGDYSLIGMGSIILDNAEIGSETIIGAGSLVTKNKKIPSGVLCMGSPAKVIRELTSEEKKFLRQSAEEYIRQAKSYKQYVMV</sequence>
<proteinExistence type="predicted"/>
<dbReference type="InterPro" id="IPR001451">
    <property type="entry name" value="Hexapep"/>
</dbReference>
<dbReference type="Proteomes" id="UP001623660">
    <property type="component" value="Unassembled WGS sequence"/>
</dbReference>